<dbReference type="GO" id="GO:0003677">
    <property type="term" value="F:DNA binding"/>
    <property type="evidence" value="ECO:0007669"/>
    <property type="project" value="UniProtKB-KW"/>
</dbReference>
<accession>A0A2A9HB64</accession>
<keyword evidence="1" id="KW-0238">DNA-binding</keyword>
<proteinExistence type="predicted"/>
<evidence type="ECO:0000256" key="1">
    <source>
        <dbReference type="ARBA" id="ARBA00023125"/>
    </source>
</evidence>
<dbReference type="SUPFAM" id="SSF46785">
    <property type="entry name" value="Winged helix' DNA-binding domain"/>
    <property type="match status" value="1"/>
</dbReference>
<gene>
    <name evidence="2" type="ORF">A9A59_0191</name>
</gene>
<dbReference type="Gene3D" id="1.10.10.10">
    <property type="entry name" value="Winged helix-like DNA-binding domain superfamily/Winged helix DNA-binding domain"/>
    <property type="match status" value="1"/>
</dbReference>
<dbReference type="NCBIfam" id="TIGR00738">
    <property type="entry name" value="rrf2_super"/>
    <property type="match status" value="1"/>
</dbReference>
<sequence length="145" mass="16190">MRVSTRGDYGLRALIELAANYGGGPLQSSEIALRRHIPEQYLDQLLATLRKAGFIRSVRGPSGGHELVRPPDQITVKEVIEALEGSLSPVAWLDEPPEMTDHPHQCGQREIWERIRKATEEILSAYTVADLLEREPTAVAGRWVI</sequence>
<dbReference type="PROSITE" id="PS51197">
    <property type="entry name" value="HTH_RRF2_2"/>
    <property type="match status" value="1"/>
</dbReference>
<dbReference type="PANTHER" id="PTHR33221">
    <property type="entry name" value="WINGED HELIX-TURN-HELIX TRANSCRIPTIONAL REGULATOR, RRF2 FAMILY"/>
    <property type="match status" value="1"/>
</dbReference>
<name>A0A2A9HB64_TEPT2</name>
<evidence type="ECO:0000313" key="2">
    <source>
        <dbReference type="EMBL" id="PFG72998.1"/>
    </source>
</evidence>
<protein>
    <submittedName>
        <fullName evidence="2">BadM/Rrf2 family transcriptional regulator</fullName>
    </submittedName>
</protein>
<evidence type="ECO:0000313" key="3">
    <source>
        <dbReference type="Proteomes" id="UP000223071"/>
    </source>
</evidence>
<dbReference type="GO" id="GO:0003700">
    <property type="term" value="F:DNA-binding transcription factor activity"/>
    <property type="evidence" value="ECO:0007669"/>
    <property type="project" value="TreeGrafter"/>
</dbReference>
<organism evidence="2 3">
    <name type="scientific">Tepidiforma thermophila (strain KCTC 52669 / CGMCC 1.13589 / G233)</name>
    <dbReference type="NCBI Taxonomy" id="2761530"/>
    <lineage>
        <taxon>Bacteria</taxon>
        <taxon>Bacillati</taxon>
        <taxon>Chloroflexota</taxon>
        <taxon>Tepidiformia</taxon>
        <taxon>Tepidiformales</taxon>
        <taxon>Tepidiformaceae</taxon>
        <taxon>Tepidiforma</taxon>
    </lineage>
</organism>
<reference evidence="2 3" key="1">
    <citation type="submission" date="2017-09" db="EMBL/GenBank/DDBJ databases">
        <title>Sequencing the genomes of two abundant thermophiles in Great Basin hot springs: Thermocrinis jamiesonii and novel Chloroflexi Thermoflexus hugenholtzii.</title>
        <authorList>
            <person name="Hedlund B."/>
        </authorList>
    </citation>
    <scope>NUCLEOTIDE SEQUENCE [LARGE SCALE GENOMIC DNA]</scope>
    <source>
        <strain evidence="2 3">G233</strain>
    </source>
</reference>
<dbReference type="AlphaFoldDB" id="A0A2A9HB64"/>
<dbReference type="EMBL" id="PDJQ01000001">
    <property type="protein sequence ID" value="PFG72998.1"/>
    <property type="molecule type" value="Genomic_DNA"/>
</dbReference>
<dbReference type="PANTHER" id="PTHR33221:SF5">
    <property type="entry name" value="HTH-TYPE TRANSCRIPTIONAL REGULATOR ISCR"/>
    <property type="match status" value="1"/>
</dbReference>
<keyword evidence="3" id="KW-1185">Reference proteome</keyword>
<dbReference type="Pfam" id="PF02082">
    <property type="entry name" value="Rrf2"/>
    <property type="match status" value="1"/>
</dbReference>
<dbReference type="GO" id="GO:0005829">
    <property type="term" value="C:cytosol"/>
    <property type="evidence" value="ECO:0007669"/>
    <property type="project" value="TreeGrafter"/>
</dbReference>
<comment type="caution">
    <text evidence="2">The sequence shown here is derived from an EMBL/GenBank/DDBJ whole genome shotgun (WGS) entry which is preliminary data.</text>
</comment>
<dbReference type="RefSeq" id="WP_098502487.1">
    <property type="nucleotide sequence ID" value="NZ_PDJQ01000001.1"/>
</dbReference>
<dbReference type="InterPro" id="IPR036388">
    <property type="entry name" value="WH-like_DNA-bd_sf"/>
</dbReference>
<dbReference type="Proteomes" id="UP000223071">
    <property type="component" value="Unassembled WGS sequence"/>
</dbReference>
<dbReference type="InterPro" id="IPR000944">
    <property type="entry name" value="Tscrpt_reg_Rrf2"/>
</dbReference>
<dbReference type="InterPro" id="IPR036390">
    <property type="entry name" value="WH_DNA-bd_sf"/>
</dbReference>